<dbReference type="PROSITE" id="PS01228">
    <property type="entry name" value="COF_1"/>
    <property type="match status" value="1"/>
</dbReference>
<dbReference type="InterPro" id="IPR023214">
    <property type="entry name" value="HAD_sf"/>
</dbReference>
<keyword evidence="2" id="KW-1185">Reference proteome</keyword>
<comment type="caution">
    <text evidence="1">The sequence shown here is derived from an EMBL/GenBank/DDBJ whole genome shotgun (WGS) entry which is preliminary data.</text>
</comment>
<dbReference type="Proteomes" id="UP001597100">
    <property type="component" value="Unassembled WGS sequence"/>
</dbReference>
<dbReference type="SFLD" id="SFLDS00003">
    <property type="entry name" value="Haloacid_Dehalogenase"/>
    <property type="match status" value="1"/>
</dbReference>
<dbReference type="InterPro" id="IPR036412">
    <property type="entry name" value="HAD-like_sf"/>
</dbReference>
<keyword evidence="1" id="KW-0378">Hydrolase</keyword>
<dbReference type="RefSeq" id="WP_380736660.1">
    <property type="nucleotide sequence ID" value="NZ_JBHTJP010000032.1"/>
</dbReference>
<dbReference type="Pfam" id="PF08282">
    <property type="entry name" value="Hydrolase_3"/>
    <property type="match status" value="1"/>
</dbReference>
<organism evidence="1 2">
    <name type="scientific">Salinimicrobium gaetbulicola</name>
    <dbReference type="NCBI Taxonomy" id="999702"/>
    <lineage>
        <taxon>Bacteria</taxon>
        <taxon>Pseudomonadati</taxon>
        <taxon>Bacteroidota</taxon>
        <taxon>Flavobacteriia</taxon>
        <taxon>Flavobacteriales</taxon>
        <taxon>Flavobacteriaceae</taxon>
        <taxon>Salinimicrobium</taxon>
    </lineage>
</organism>
<dbReference type="PANTHER" id="PTHR10000:SF8">
    <property type="entry name" value="HAD SUPERFAMILY HYDROLASE-LIKE, TYPE 3"/>
    <property type="match status" value="1"/>
</dbReference>
<name>A0ABW3IC79_9FLAO</name>
<accession>A0ABW3IC79</accession>
<dbReference type="InterPro" id="IPR000150">
    <property type="entry name" value="Cof"/>
</dbReference>
<dbReference type="CDD" id="cd07518">
    <property type="entry name" value="HAD_YbiV-Like"/>
    <property type="match status" value="1"/>
</dbReference>
<sequence length="280" mass="32409">MDYSNIKLVVSDMDGTLLNSNHQVSDRFFNVYKQLKEKNIRFAVASGRQYYSLKERMEPIKEDLVFIAENGAIVMDKEEQLFIQPMERKKVLEVIAEVRALNNKYLILCGKKQAYIESTNPQFMKPFLNHYEKYKVVEDVSKIEDDEILKLTVCDPSGAEENTFPHVKKFQDEFQVKLSGKIWIDFNHKEAQKGNALKALQDYYGIDREDTMVFGDFFNDLELFEQAAYSFAVENAHPEVKSVARFSAKSNDDNGVEEVLEKLVEDLKVKVESFSHKDGL</sequence>
<proteinExistence type="predicted"/>
<protein>
    <submittedName>
        <fullName evidence="1">HAD family hydrolase</fullName>
        <ecNumber evidence="1">3.-.-.-</ecNumber>
        <ecNumber evidence="1">3.1.3.-</ecNumber>
    </submittedName>
</protein>
<dbReference type="EMBL" id="JBHTJP010000032">
    <property type="protein sequence ID" value="MFD0975619.1"/>
    <property type="molecule type" value="Genomic_DNA"/>
</dbReference>
<reference evidence="2" key="1">
    <citation type="journal article" date="2019" name="Int. J. Syst. Evol. Microbiol.">
        <title>The Global Catalogue of Microorganisms (GCM) 10K type strain sequencing project: providing services to taxonomists for standard genome sequencing and annotation.</title>
        <authorList>
            <consortium name="The Broad Institute Genomics Platform"/>
            <consortium name="The Broad Institute Genome Sequencing Center for Infectious Disease"/>
            <person name="Wu L."/>
            <person name="Ma J."/>
        </authorList>
    </citation>
    <scope>NUCLEOTIDE SEQUENCE [LARGE SCALE GENOMIC DNA]</scope>
    <source>
        <strain evidence="2">CCUG 60898</strain>
    </source>
</reference>
<dbReference type="NCBIfam" id="TIGR01484">
    <property type="entry name" value="HAD-SF-IIB"/>
    <property type="match status" value="1"/>
</dbReference>
<evidence type="ECO:0000313" key="2">
    <source>
        <dbReference type="Proteomes" id="UP001597100"/>
    </source>
</evidence>
<dbReference type="NCBIfam" id="TIGR00099">
    <property type="entry name" value="Cof-subfamily"/>
    <property type="match status" value="1"/>
</dbReference>
<dbReference type="Gene3D" id="3.40.50.1000">
    <property type="entry name" value="HAD superfamily/HAD-like"/>
    <property type="match status" value="1"/>
</dbReference>
<dbReference type="SFLD" id="SFLDG01144">
    <property type="entry name" value="C2.B.4:_PGP_Like"/>
    <property type="match status" value="1"/>
</dbReference>
<dbReference type="InterPro" id="IPR006379">
    <property type="entry name" value="HAD-SF_hydro_IIB"/>
</dbReference>
<dbReference type="SFLD" id="SFLDG01140">
    <property type="entry name" value="C2.B:_Phosphomannomutase_and_P"/>
    <property type="match status" value="1"/>
</dbReference>
<dbReference type="GO" id="GO:0016787">
    <property type="term" value="F:hydrolase activity"/>
    <property type="evidence" value="ECO:0007669"/>
    <property type="project" value="UniProtKB-KW"/>
</dbReference>
<dbReference type="EC" id="3.1.3.-" evidence="1"/>
<dbReference type="SUPFAM" id="SSF56784">
    <property type="entry name" value="HAD-like"/>
    <property type="match status" value="1"/>
</dbReference>
<dbReference type="Gene3D" id="3.30.1240.10">
    <property type="match status" value="1"/>
</dbReference>
<dbReference type="EC" id="3.-.-.-" evidence="1"/>
<evidence type="ECO:0000313" key="1">
    <source>
        <dbReference type="EMBL" id="MFD0975619.1"/>
    </source>
</evidence>
<dbReference type="PANTHER" id="PTHR10000">
    <property type="entry name" value="PHOSPHOSERINE PHOSPHATASE"/>
    <property type="match status" value="1"/>
</dbReference>
<gene>
    <name evidence="1" type="ORF">ACFQ1G_02340</name>
</gene>